<dbReference type="CDD" id="cd10170">
    <property type="entry name" value="ASKHA_NBD_HSP70"/>
    <property type="match status" value="1"/>
</dbReference>
<keyword evidence="3" id="KW-1185">Reference proteome</keyword>
<organism evidence="2 3">
    <name type="scientific">Rhodotorula taiwanensis</name>
    <dbReference type="NCBI Taxonomy" id="741276"/>
    <lineage>
        <taxon>Eukaryota</taxon>
        <taxon>Fungi</taxon>
        <taxon>Dikarya</taxon>
        <taxon>Basidiomycota</taxon>
        <taxon>Pucciniomycotina</taxon>
        <taxon>Microbotryomycetes</taxon>
        <taxon>Sporidiobolales</taxon>
        <taxon>Sporidiobolaceae</taxon>
        <taxon>Rhodotorula</taxon>
    </lineage>
</organism>
<feature type="region of interest" description="Disordered" evidence="1">
    <location>
        <begin position="239"/>
        <end position="260"/>
    </location>
</feature>
<comment type="caution">
    <text evidence="2">The sequence shown here is derived from an EMBL/GenBank/DDBJ whole genome shotgun (WGS) entry which is preliminary data.</text>
</comment>
<proteinExistence type="predicted"/>
<feature type="region of interest" description="Disordered" evidence="1">
    <location>
        <begin position="122"/>
        <end position="168"/>
    </location>
</feature>
<sequence>MATPAPNSFGDAHLQQPPTHYFETEENLVISIDIGNTASSVTLAHLSWGKAPLSSSSTSAPCIRSVLTYPHSSPHLGLGTSARVPSLIAYDRDNEPRAVGNECLTGEVKQRIQDGSWMLVKGWKEQMRPRPPTESRRSEAEPANGTSSTEKVHSGAARKLLTKVKKAPRTVEEPALNAIRPIPSRQSLATSGAASGFSTSSEQLLDAVDPLADDAPQPELSVSPQRFATIDGGTGALGDFAAQKPAPASKKEDGSRTAGSGPRLRDIYAAFLRYLVACARAWYAEAVQGGEAIFLRLWKSCVFILAIPMDWTAGETDLLRQAVEDAKLLPPDFEVGRLFFVKEPVALLQFAREHDGSTFIVVEVTGTGITVAGYETLSSTPRLRYKPHGIVRLRNGSEEVVARFRQLVVRRLARSKVKSDLVVAHLVAEFREKLLLSFTGAGSGPGPETFNLRIQGRGDGSKDWMRLEQAIDTGARVRDGVMSFDAQDIEDVYRPAADDLLGFGNSPCLRNRLAGLGTVNLLFPAASPHLAVSEGALRLYLIAALKHGRLRKAIGVETAVDWSKSWMPGMQNREVTLASDGQRLVRGKFTAIAQEGEIIDQSKCWLKPFHLKYRLAAKDPSFAATLFAREPLPATARPYAHFKRLGTVRANLADLVAEQPVQEADNPEQAWVQLDLALSINVTSRGLSAFVAWQTKA</sequence>
<evidence type="ECO:0000313" key="2">
    <source>
        <dbReference type="EMBL" id="POY75958.1"/>
    </source>
</evidence>
<evidence type="ECO:0000256" key="1">
    <source>
        <dbReference type="SAM" id="MobiDB-lite"/>
    </source>
</evidence>
<feature type="compositionally biased region" description="Basic and acidic residues" evidence="1">
    <location>
        <begin position="122"/>
        <end position="140"/>
    </location>
</feature>
<gene>
    <name evidence="2" type="ORF">BMF94_1042</name>
</gene>
<dbReference type="OrthoDB" id="2963168at2759"/>
<name>A0A2S5BGQ3_9BASI</name>
<dbReference type="EMBL" id="PJQD01000009">
    <property type="protein sequence ID" value="POY75958.1"/>
    <property type="molecule type" value="Genomic_DNA"/>
</dbReference>
<dbReference type="STRING" id="741276.A0A2S5BGQ3"/>
<accession>A0A2S5BGQ3</accession>
<reference evidence="2 3" key="1">
    <citation type="journal article" date="2018" name="Front. Microbiol.">
        <title>Prospects for Fungal Bioremediation of Acidic Radioactive Waste Sites: Characterization and Genome Sequence of Rhodotorula taiwanensis MD1149.</title>
        <authorList>
            <person name="Tkavc R."/>
            <person name="Matrosova V.Y."/>
            <person name="Grichenko O.E."/>
            <person name="Gostincar C."/>
            <person name="Volpe R.P."/>
            <person name="Klimenkova P."/>
            <person name="Gaidamakova E.K."/>
            <person name="Zhou C.E."/>
            <person name="Stewart B.J."/>
            <person name="Lyman M.G."/>
            <person name="Malfatti S.A."/>
            <person name="Rubinfeld B."/>
            <person name="Courtot M."/>
            <person name="Singh J."/>
            <person name="Dalgard C.L."/>
            <person name="Hamilton T."/>
            <person name="Frey K.G."/>
            <person name="Gunde-Cimerman N."/>
            <person name="Dugan L."/>
            <person name="Daly M.J."/>
        </authorList>
    </citation>
    <scope>NUCLEOTIDE SEQUENCE [LARGE SCALE GENOMIC DNA]</scope>
    <source>
        <strain evidence="2 3">MD1149</strain>
    </source>
</reference>
<evidence type="ECO:0000313" key="3">
    <source>
        <dbReference type="Proteomes" id="UP000237144"/>
    </source>
</evidence>
<protein>
    <recommendedName>
        <fullName evidence="4">Proteophosphoglycan ppg4</fullName>
    </recommendedName>
</protein>
<dbReference type="Proteomes" id="UP000237144">
    <property type="component" value="Unassembled WGS sequence"/>
</dbReference>
<dbReference type="AlphaFoldDB" id="A0A2S5BGQ3"/>
<dbReference type="Gene3D" id="3.30.420.40">
    <property type="match status" value="1"/>
</dbReference>
<evidence type="ECO:0008006" key="4">
    <source>
        <dbReference type="Google" id="ProtNLM"/>
    </source>
</evidence>